<feature type="compositionally biased region" description="Basic and acidic residues" evidence="1">
    <location>
        <begin position="574"/>
        <end position="605"/>
    </location>
</feature>
<feature type="region of interest" description="Disordered" evidence="1">
    <location>
        <begin position="1"/>
        <end position="72"/>
    </location>
</feature>
<evidence type="ECO:0000313" key="3">
    <source>
        <dbReference type="EMBL" id="KAF2839675.1"/>
    </source>
</evidence>
<dbReference type="Proteomes" id="UP000799429">
    <property type="component" value="Unassembled WGS sequence"/>
</dbReference>
<protein>
    <recommendedName>
        <fullName evidence="2">DUF7514 domain-containing protein</fullName>
    </recommendedName>
</protein>
<feature type="compositionally biased region" description="Polar residues" evidence="1">
    <location>
        <begin position="31"/>
        <end position="47"/>
    </location>
</feature>
<comment type="caution">
    <text evidence="3">The sequence shown here is derived from an EMBL/GenBank/DDBJ whole genome shotgun (WGS) entry which is preliminary data.</text>
</comment>
<name>A0A9P4SDC3_9PEZI</name>
<accession>A0A9P4SDC3</accession>
<feature type="compositionally biased region" description="Polar residues" evidence="1">
    <location>
        <begin position="110"/>
        <end position="143"/>
    </location>
</feature>
<evidence type="ECO:0000256" key="1">
    <source>
        <dbReference type="SAM" id="MobiDB-lite"/>
    </source>
</evidence>
<gene>
    <name evidence="3" type="ORF">M501DRAFT_1015770</name>
</gene>
<feature type="region of interest" description="Disordered" evidence="1">
    <location>
        <begin position="108"/>
        <end position="222"/>
    </location>
</feature>
<evidence type="ECO:0000259" key="2">
    <source>
        <dbReference type="Pfam" id="PF24355"/>
    </source>
</evidence>
<feature type="compositionally biased region" description="Polar residues" evidence="1">
    <location>
        <begin position="183"/>
        <end position="208"/>
    </location>
</feature>
<feature type="compositionally biased region" description="Gly residues" evidence="1">
    <location>
        <begin position="626"/>
        <end position="640"/>
    </location>
</feature>
<reference evidence="3" key="1">
    <citation type="journal article" date="2020" name="Stud. Mycol.">
        <title>101 Dothideomycetes genomes: a test case for predicting lifestyles and emergence of pathogens.</title>
        <authorList>
            <person name="Haridas S."/>
            <person name="Albert R."/>
            <person name="Binder M."/>
            <person name="Bloem J."/>
            <person name="Labutti K."/>
            <person name="Salamov A."/>
            <person name="Andreopoulos B."/>
            <person name="Baker S."/>
            <person name="Barry K."/>
            <person name="Bills G."/>
            <person name="Bluhm B."/>
            <person name="Cannon C."/>
            <person name="Castanera R."/>
            <person name="Culley D."/>
            <person name="Daum C."/>
            <person name="Ezra D."/>
            <person name="Gonzalez J."/>
            <person name="Henrissat B."/>
            <person name="Kuo A."/>
            <person name="Liang C."/>
            <person name="Lipzen A."/>
            <person name="Lutzoni F."/>
            <person name="Magnuson J."/>
            <person name="Mondo S."/>
            <person name="Nolan M."/>
            <person name="Ohm R."/>
            <person name="Pangilinan J."/>
            <person name="Park H.-J."/>
            <person name="Ramirez L."/>
            <person name="Alfaro M."/>
            <person name="Sun H."/>
            <person name="Tritt A."/>
            <person name="Yoshinaga Y."/>
            <person name="Zwiers L.-H."/>
            <person name="Turgeon B."/>
            <person name="Goodwin S."/>
            <person name="Spatafora J."/>
            <person name="Crous P."/>
            <person name="Grigoriev I."/>
        </authorList>
    </citation>
    <scope>NUCLEOTIDE SEQUENCE</scope>
    <source>
        <strain evidence="3">CBS 101060</strain>
    </source>
</reference>
<dbReference type="Pfam" id="PF24355">
    <property type="entry name" value="DUF7514"/>
    <property type="match status" value="1"/>
</dbReference>
<feature type="compositionally biased region" description="Pro residues" evidence="1">
    <location>
        <begin position="407"/>
        <end position="424"/>
    </location>
</feature>
<dbReference type="EMBL" id="MU006094">
    <property type="protein sequence ID" value="KAF2839675.1"/>
    <property type="molecule type" value="Genomic_DNA"/>
</dbReference>
<keyword evidence="4" id="KW-1185">Reference proteome</keyword>
<feature type="domain" description="DUF7514" evidence="2">
    <location>
        <begin position="236"/>
        <end position="398"/>
    </location>
</feature>
<organism evidence="3 4">
    <name type="scientific">Patellaria atrata CBS 101060</name>
    <dbReference type="NCBI Taxonomy" id="1346257"/>
    <lineage>
        <taxon>Eukaryota</taxon>
        <taxon>Fungi</taxon>
        <taxon>Dikarya</taxon>
        <taxon>Ascomycota</taxon>
        <taxon>Pezizomycotina</taxon>
        <taxon>Dothideomycetes</taxon>
        <taxon>Dothideomycetes incertae sedis</taxon>
        <taxon>Patellariales</taxon>
        <taxon>Patellariaceae</taxon>
        <taxon>Patellaria</taxon>
    </lineage>
</organism>
<dbReference type="AlphaFoldDB" id="A0A9P4SDC3"/>
<feature type="compositionally biased region" description="Basic and acidic residues" evidence="1">
    <location>
        <begin position="471"/>
        <end position="489"/>
    </location>
</feature>
<sequence length="649" mass="72310">MAHEGYHSPPEGDNTNLPGAYPQYDFPDARTYQSPASQYYPANNVYSTEKRPRSRAASSVRSDTSQQQAQPIYDAVNTAFNKSDAASTIDPAIIAQISEQVKRQVLDSLRGSSVSQSGPTQTKAPSNEPHSPQLSNASTSTIPPRNVYTPPSPTRHEFASATPLSPERPAHTSQFLHSRDNESTPTGRNMDNSNTSPTSKAKNASSEPSYKRPSPPPTRKYMSDQEMTTLEKIWQPLFDEDGQPTRRLGQFLRGLAIHIIDDYEPKKSLVIPPQKMLKFYEDAKLQDETYPWSTIFSRLPYATVSKIYRDLKCEHHLIQEGPRDVPQIPALTPTGFETWMTILIQSYPQDEYERLAHAVMHMPISNADDSKERFPKELSRRLFPKQASLQARQICDSALSVDGTIPLPKPSSVPPPPPTQPPPVTLERERKPYSGSHDSAVETDDEDHPCAVTIERERKPYSAQPGGGKVYGDDPRDTIDPSYYEDKSRLPTRNDTNPTRHHRSKSTATQDGYPPSTGGVYAPGQGPEHHRTGSMLNGRRQRSPSFGNGAPYTRSEANVADIPSTYYASGLHSEPLDEETRRQSQKVAEAKRAEWMRRQAEEEASRSGSYVPPRSVYNDDQYHRGSTGGHNGYGNSGGYSGYPPPPARY</sequence>
<dbReference type="InterPro" id="IPR055936">
    <property type="entry name" value="DUF7514"/>
</dbReference>
<dbReference type="OrthoDB" id="5413703at2759"/>
<dbReference type="PANTHER" id="PTHR39611:SF1">
    <property type="entry name" value="HYDROXYPROLINE-RICH GLYCOPROTEIN DZ-HRGP"/>
    <property type="match status" value="1"/>
</dbReference>
<feature type="region of interest" description="Disordered" evidence="1">
    <location>
        <begin position="401"/>
        <end position="649"/>
    </location>
</feature>
<dbReference type="PANTHER" id="PTHR39611">
    <property type="entry name" value="HYDROXYPROLINE-RICH GLYCOPROTEIN DZ-HRGP-RELATED"/>
    <property type="match status" value="1"/>
</dbReference>
<evidence type="ECO:0000313" key="4">
    <source>
        <dbReference type="Proteomes" id="UP000799429"/>
    </source>
</evidence>
<proteinExistence type="predicted"/>